<dbReference type="EMBL" id="JBAMMX010000010">
    <property type="protein sequence ID" value="KAK6932578.1"/>
    <property type="molecule type" value="Genomic_DNA"/>
</dbReference>
<evidence type="ECO:0000313" key="3">
    <source>
        <dbReference type="EMBL" id="KAK6932578.1"/>
    </source>
</evidence>
<keyword evidence="4" id="KW-1185">Reference proteome</keyword>
<dbReference type="Pfam" id="PF00305">
    <property type="entry name" value="Lipoxygenase"/>
    <property type="match status" value="1"/>
</dbReference>
<dbReference type="Proteomes" id="UP001370490">
    <property type="component" value="Unassembled WGS sequence"/>
</dbReference>
<comment type="caution">
    <text evidence="3">The sequence shown here is derived from an EMBL/GenBank/DDBJ whole genome shotgun (WGS) entry which is preliminary data.</text>
</comment>
<dbReference type="AlphaFoldDB" id="A0AAN8VRJ6"/>
<feature type="domain" description="Lipoxygenase" evidence="2">
    <location>
        <begin position="1"/>
        <end position="76"/>
    </location>
</feature>
<dbReference type="InterPro" id="IPR036226">
    <property type="entry name" value="LipOase_C_sf"/>
</dbReference>
<protein>
    <submittedName>
        <fullName evidence="3">Lipoxygenase, C-terminal</fullName>
    </submittedName>
</protein>
<keyword evidence="1" id="KW-0812">Transmembrane</keyword>
<gene>
    <name evidence="3" type="ORF">RJ641_002202</name>
</gene>
<reference evidence="3 4" key="1">
    <citation type="submission" date="2023-12" db="EMBL/GenBank/DDBJ databases">
        <title>A high-quality genome assembly for Dillenia turbinata (Dilleniales).</title>
        <authorList>
            <person name="Chanderbali A."/>
        </authorList>
    </citation>
    <scope>NUCLEOTIDE SEQUENCE [LARGE SCALE GENOMIC DNA]</scope>
    <source>
        <strain evidence="3">LSX21</strain>
        <tissue evidence="3">Leaf</tissue>
    </source>
</reference>
<evidence type="ECO:0000256" key="1">
    <source>
        <dbReference type="SAM" id="Phobius"/>
    </source>
</evidence>
<name>A0AAN8VRJ6_9MAGN</name>
<evidence type="ECO:0000259" key="2">
    <source>
        <dbReference type="PROSITE" id="PS51393"/>
    </source>
</evidence>
<keyword evidence="1" id="KW-1133">Transmembrane helix</keyword>
<dbReference type="SUPFAM" id="SSF48484">
    <property type="entry name" value="Lipoxigenase"/>
    <property type="match status" value="1"/>
</dbReference>
<evidence type="ECO:0000313" key="4">
    <source>
        <dbReference type="Proteomes" id="UP001370490"/>
    </source>
</evidence>
<dbReference type="Gene3D" id="1.20.245.10">
    <property type="entry name" value="Lipoxygenase-1, Domain 5"/>
    <property type="match status" value="1"/>
</dbReference>
<dbReference type="InterPro" id="IPR013819">
    <property type="entry name" value="LipOase_C"/>
</dbReference>
<keyword evidence="1" id="KW-0472">Membrane</keyword>
<organism evidence="3 4">
    <name type="scientific">Dillenia turbinata</name>
    <dbReference type="NCBI Taxonomy" id="194707"/>
    <lineage>
        <taxon>Eukaryota</taxon>
        <taxon>Viridiplantae</taxon>
        <taxon>Streptophyta</taxon>
        <taxon>Embryophyta</taxon>
        <taxon>Tracheophyta</taxon>
        <taxon>Spermatophyta</taxon>
        <taxon>Magnoliopsida</taxon>
        <taxon>eudicotyledons</taxon>
        <taxon>Gunneridae</taxon>
        <taxon>Pentapetalae</taxon>
        <taxon>Dilleniales</taxon>
        <taxon>Dilleniaceae</taxon>
        <taxon>Dillenia</taxon>
    </lineage>
</organism>
<dbReference type="GO" id="GO:0046872">
    <property type="term" value="F:metal ion binding"/>
    <property type="evidence" value="ECO:0007669"/>
    <property type="project" value="InterPro"/>
</dbReference>
<dbReference type="GO" id="GO:0016702">
    <property type="term" value="F:oxidoreductase activity, acting on single donors with incorporation of molecular oxygen, incorporation of two atoms of oxygen"/>
    <property type="evidence" value="ECO:0007669"/>
    <property type="project" value="InterPro"/>
</dbReference>
<proteinExistence type="predicted"/>
<dbReference type="PROSITE" id="PS51393">
    <property type="entry name" value="LIPOXYGENASE_3"/>
    <property type="match status" value="1"/>
</dbReference>
<accession>A0AAN8VRJ6</accession>
<sequence length="122" mass="13727">MVSIEHDPDYNDFVAHLQGYFLTALPGLFMATEFMAVIDMLSAHSPDEESINERDVPAWSSDPEIQEDLLEVKFRSTGEGDGSLGICAIASSIERIKHLGRLTNGDRRSLNRNHTVLRLWLQ</sequence>
<feature type="transmembrane region" description="Helical" evidence="1">
    <location>
        <begin position="20"/>
        <end position="41"/>
    </location>
</feature>